<dbReference type="Gene3D" id="3.30.300.20">
    <property type="match status" value="1"/>
</dbReference>
<dbReference type="AlphaFoldDB" id="A0A8J2MKX0"/>
<dbReference type="InterPro" id="IPR023799">
    <property type="entry name" value="RbfA_dom_sf"/>
</dbReference>
<dbReference type="Pfam" id="PF02033">
    <property type="entry name" value="RBFA"/>
    <property type="match status" value="1"/>
</dbReference>
<evidence type="ECO:0000313" key="2">
    <source>
        <dbReference type="EMBL" id="CAG5093042.1"/>
    </source>
</evidence>
<organism evidence="2 3">
    <name type="scientific">Cotesia congregata</name>
    <name type="common">Parasitoid wasp</name>
    <name type="synonym">Apanteles congregatus</name>
    <dbReference type="NCBI Taxonomy" id="51543"/>
    <lineage>
        <taxon>Eukaryota</taxon>
        <taxon>Metazoa</taxon>
        <taxon>Ecdysozoa</taxon>
        <taxon>Arthropoda</taxon>
        <taxon>Hexapoda</taxon>
        <taxon>Insecta</taxon>
        <taxon>Pterygota</taxon>
        <taxon>Neoptera</taxon>
        <taxon>Endopterygota</taxon>
        <taxon>Hymenoptera</taxon>
        <taxon>Apocrita</taxon>
        <taxon>Ichneumonoidea</taxon>
        <taxon>Braconidae</taxon>
        <taxon>Microgastrinae</taxon>
        <taxon>Cotesia</taxon>
    </lineage>
</organism>
<gene>
    <name evidence="2" type="ORF">HICCMSTLAB_LOCUS6543</name>
</gene>
<dbReference type="OrthoDB" id="418445at2759"/>
<proteinExistence type="predicted"/>
<dbReference type="EMBL" id="CAJNRD030001120">
    <property type="protein sequence ID" value="CAG5093042.1"/>
    <property type="molecule type" value="Genomic_DNA"/>
</dbReference>
<evidence type="ECO:0000313" key="3">
    <source>
        <dbReference type="Proteomes" id="UP000786811"/>
    </source>
</evidence>
<name>A0A8J2MKX0_COTCN</name>
<feature type="compositionally biased region" description="Acidic residues" evidence="1">
    <location>
        <begin position="339"/>
        <end position="359"/>
    </location>
</feature>
<dbReference type="InterPro" id="IPR039212">
    <property type="entry name" value="RBFA_mitochondrial"/>
</dbReference>
<dbReference type="SUPFAM" id="SSF89919">
    <property type="entry name" value="Ribosome-binding factor A, RbfA"/>
    <property type="match status" value="1"/>
</dbReference>
<feature type="region of interest" description="Disordered" evidence="1">
    <location>
        <begin position="337"/>
        <end position="375"/>
    </location>
</feature>
<dbReference type="PANTHER" id="PTHR14725:SF0">
    <property type="entry name" value="RIBOSOME-BINDING FACTOR A, MITOCHONDRIAL-RELATED"/>
    <property type="match status" value="1"/>
</dbReference>
<dbReference type="InterPro" id="IPR000238">
    <property type="entry name" value="RbfA"/>
</dbReference>
<dbReference type="InterPro" id="IPR015946">
    <property type="entry name" value="KH_dom-like_a/b"/>
</dbReference>
<dbReference type="GO" id="GO:0006364">
    <property type="term" value="P:rRNA processing"/>
    <property type="evidence" value="ECO:0007669"/>
    <property type="project" value="InterPro"/>
</dbReference>
<feature type="compositionally biased region" description="Basic and acidic residues" evidence="1">
    <location>
        <begin position="362"/>
        <end position="375"/>
    </location>
</feature>
<keyword evidence="3" id="KW-1185">Reference proteome</keyword>
<dbReference type="PANTHER" id="PTHR14725">
    <property type="entry name" value="RIBOSOME-BINDING FACTOR A, MITOCHONDRIAL-RELATED"/>
    <property type="match status" value="1"/>
</dbReference>
<accession>A0A8J2MKX0</accession>
<evidence type="ECO:0000256" key="1">
    <source>
        <dbReference type="SAM" id="MobiDB-lite"/>
    </source>
</evidence>
<dbReference type="Proteomes" id="UP000786811">
    <property type="component" value="Unassembled WGS sequence"/>
</dbReference>
<reference evidence="2" key="1">
    <citation type="submission" date="2021-04" db="EMBL/GenBank/DDBJ databases">
        <authorList>
            <person name="Chebbi M.A.C M."/>
        </authorList>
    </citation>
    <scope>NUCLEOTIDE SEQUENCE</scope>
</reference>
<sequence>MPLMYRNITRMSYCVHRYIHATAVNNKAFNYASREGKFMRKIVSNELPKRKWYPEKSEKIASSLPSSAQKLVSPHVTRRVKVLNKLFMKYITDIMTTGEVAADVVGLGIEITQVKISNDFQIVRVLWYSYNTGNLDQITDILNGTAYKLRHELSQLKIIGVVPPIKFVRDKQRTVMAQLEKVFENADYGEDYVRTVRTAPTPELSLFTKLSDEVREKILNIDSSYVNSYEENVGDEIRYDEMYDVDLPPMRSDVLGLNQGIIMTQASIDLIKQSLNKSKDAIKNRLENVTTDRPEKVYTFNPSSIQTIRTEEEIQAFNDFLIKRRVEEKRSKKLNLDPYNEDDIDFHENTEEDQVDDNEYFNFDRFDDTSEKELH</sequence>
<comment type="caution">
    <text evidence="2">The sequence shown here is derived from an EMBL/GenBank/DDBJ whole genome shotgun (WGS) entry which is preliminary data.</text>
</comment>
<protein>
    <submittedName>
        <fullName evidence="2">Mitochondrial (Mus musculus)</fullName>
    </submittedName>
</protein>